<protein>
    <recommendedName>
        <fullName evidence="4">DNA-directed RNA polymerase subunit Rpo7</fullName>
        <ecNumber evidence="4">2.7.7.6</ecNumber>
    </recommendedName>
    <alternativeName>
        <fullName evidence="4">DNA-directed RNA polymerase subunit E</fullName>
    </alternativeName>
</protein>
<evidence type="ECO:0000256" key="3">
    <source>
        <dbReference type="ARBA" id="ARBA00023163"/>
    </source>
</evidence>
<evidence type="ECO:0000256" key="1">
    <source>
        <dbReference type="ARBA" id="ARBA00009307"/>
    </source>
</evidence>
<accession>A0A7J3ZLL3</accession>
<comment type="function">
    <text evidence="4">DNA-dependent RNA polymerase (RNAP) catalyzes the transcription of DNA into RNA using the four ribonucleoside triphosphates as substrates.</text>
</comment>
<dbReference type="HAMAP" id="MF_00865">
    <property type="entry name" value="RNApol_arch_Rpo7"/>
    <property type="match status" value="1"/>
</dbReference>
<dbReference type="GO" id="GO:0006352">
    <property type="term" value="P:DNA-templated transcription initiation"/>
    <property type="evidence" value="ECO:0007669"/>
    <property type="project" value="InterPro"/>
</dbReference>
<dbReference type="EC" id="2.7.7.6" evidence="4"/>
<dbReference type="Gene3D" id="2.40.50.140">
    <property type="entry name" value="Nucleic acid-binding proteins"/>
    <property type="match status" value="1"/>
</dbReference>
<dbReference type="InterPro" id="IPR046399">
    <property type="entry name" value="RNApol_Rpo7"/>
</dbReference>
<dbReference type="InterPro" id="IPR003029">
    <property type="entry name" value="S1_domain"/>
</dbReference>
<comment type="similarity">
    <text evidence="1 4">Belongs to the eukaryotic RPB7/RPC8 RNA polymerase subunit family.</text>
</comment>
<keyword evidence="4" id="KW-0963">Cytoplasm</keyword>
<dbReference type="PANTHER" id="PTHR12709">
    <property type="entry name" value="DNA-DIRECTED RNA POLYMERASE II, III"/>
    <property type="match status" value="1"/>
</dbReference>
<keyword evidence="3 4" id="KW-0804">Transcription</keyword>
<comment type="subunit">
    <text evidence="4">Part of the RNA polymerase complex. Forms a stalk with Rpo4 that extends from the main structure.</text>
</comment>
<keyword evidence="2 4" id="KW-0240">DNA-directed RNA polymerase</keyword>
<dbReference type="Pfam" id="PF00575">
    <property type="entry name" value="S1"/>
    <property type="match status" value="1"/>
</dbReference>
<dbReference type="AlphaFoldDB" id="A0A7J3ZLL3"/>
<dbReference type="PROSITE" id="PS50126">
    <property type="entry name" value="S1"/>
    <property type="match status" value="1"/>
</dbReference>
<gene>
    <name evidence="4" type="primary">rpo7</name>
    <name evidence="4" type="synonym">rpoE</name>
    <name evidence="6" type="ORF">ENM78_06015</name>
</gene>
<dbReference type="GO" id="GO:0000428">
    <property type="term" value="C:DNA-directed RNA polymerase complex"/>
    <property type="evidence" value="ECO:0007669"/>
    <property type="project" value="UniProtKB-KW"/>
</dbReference>
<name>A0A7J3ZLL3_9CREN</name>
<dbReference type="GO" id="GO:0003677">
    <property type="term" value="F:DNA binding"/>
    <property type="evidence" value="ECO:0007669"/>
    <property type="project" value="InterPro"/>
</dbReference>
<dbReference type="PANTHER" id="PTHR12709:SF4">
    <property type="entry name" value="DNA-DIRECTED RNA POLYMERASE II SUBUNIT RPB7"/>
    <property type="match status" value="1"/>
</dbReference>
<organism evidence="6">
    <name type="scientific">Fervidicoccus fontis</name>
    <dbReference type="NCBI Taxonomy" id="683846"/>
    <lineage>
        <taxon>Archaea</taxon>
        <taxon>Thermoproteota</taxon>
        <taxon>Thermoprotei</taxon>
        <taxon>Fervidicoccales</taxon>
        <taxon>Fervidicoccaceae</taxon>
        <taxon>Fervidicoccus</taxon>
    </lineage>
</organism>
<dbReference type="CDD" id="cd04460">
    <property type="entry name" value="S1_RpoE"/>
    <property type="match status" value="1"/>
</dbReference>
<comment type="catalytic activity">
    <reaction evidence="4">
        <text>RNA(n) + a ribonucleoside 5'-triphosphate = RNA(n+1) + diphosphate</text>
        <dbReference type="Rhea" id="RHEA:21248"/>
        <dbReference type="Rhea" id="RHEA-COMP:14527"/>
        <dbReference type="Rhea" id="RHEA-COMP:17342"/>
        <dbReference type="ChEBI" id="CHEBI:33019"/>
        <dbReference type="ChEBI" id="CHEBI:61557"/>
        <dbReference type="ChEBI" id="CHEBI:140395"/>
        <dbReference type="EC" id="2.7.7.6"/>
    </reaction>
</comment>
<reference evidence="6" key="1">
    <citation type="journal article" date="2020" name="mSystems">
        <title>Genome- and Community-Level Interaction Insights into Carbon Utilization and Element Cycling Functions of Hydrothermarchaeota in Hydrothermal Sediment.</title>
        <authorList>
            <person name="Zhou Z."/>
            <person name="Liu Y."/>
            <person name="Xu W."/>
            <person name="Pan J."/>
            <person name="Luo Z.H."/>
            <person name="Li M."/>
        </authorList>
    </citation>
    <scope>NUCLEOTIDE SEQUENCE [LARGE SCALE GENOMIC DNA]</scope>
    <source>
        <strain evidence="6">SpSt-1116</strain>
    </source>
</reference>
<comment type="subcellular location">
    <subcellularLocation>
        <location evidence="4">Cytoplasm</location>
    </subcellularLocation>
</comment>
<proteinExistence type="inferred from homology"/>
<dbReference type="InterPro" id="IPR012340">
    <property type="entry name" value="NA-bd_OB-fold"/>
</dbReference>
<evidence type="ECO:0000259" key="5">
    <source>
        <dbReference type="PROSITE" id="PS50126"/>
    </source>
</evidence>
<dbReference type="SUPFAM" id="SSF50249">
    <property type="entry name" value="Nucleic acid-binding proteins"/>
    <property type="match status" value="1"/>
</dbReference>
<dbReference type="EMBL" id="DRZC01000079">
    <property type="protein sequence ID" value="HHQ80985.1"/>
    <property type="molecule type" value="Genomic_DNA"/>
</dbReference>
<comment type="caution">
    <text evidence="6">The sequence shown here is derived from an EMBL/GenBank/DDBJ whole genome shotgun (WGS) entry which is preliminary data.</text>
</comment>
<dbReference type="InterPro" id="IPR004519">
    <property type="entry name" value="RNAP_E/RPC8"/>
</dbReference>
<feature type="domain" description="S1 motif" evidence="5">
    <location>
        <begin position="93"/>
        <end position="176"/>
    </location>
</feature>
<evidence type="ECO:0000313" key="6">
    <source>
        <dbReference type="EMBL" id="HHQ80985.1"/>
    </source>
</evidence>
<dbReference type="SUPFAM" id="SSF88798">
    <property type="entry name" value="N-terminal, heterodimerisation domain of RBP7 (RpoE)"/>
    <property type="match status" value="1"/>
</dbReference>
<dbReference type="InterPro" id="IPR045113">
    <property type="entry name" value="Rpb7-like"/>
</dbReference>
<dbReference type="GO" id="GO:0003899">
    <property type="term" value="F:DNA-directed RNA polymerase activity"/>
    <property type="evidence" value="ECO:0007669"/>
    <property type="project" value="UniProtKB-UniRule"/>
</dbReference>
<dbReference type="GO" id="GO:0005737">
    <property type="term" value="C:cytoplasm"/>
    <property type="evidence" value="ECO:0007669"/>
    <property type="project" value="UniProtKB-SubCell"/>
</dbReference>
<keyword evidence="4 6" id="KW-0548">Nucleotidyltransferase</keyword>
<dbReference type="Gene3D" id="3.30.1490.120">
    <property type="entry name" value="RNA polymerase Rpb7-like, N-terminal domain"/>
    <property type="match status" value="1"/>
</dbReference>
<dbReference type="NCBIfam" id="TIGR00448">
    <property type="entry name" value="rpoE"/>
    <property type="match status" value="1"/>
</dbReference>
<keyword evidence="4 6" id="KW-0808">Transferase</keyword>
<dbReference type="InterPro" id="IPR036898">
    <property type="entry name" value="RNA_pol_Rpb7-like_N_sf"/>
</dbReference>
<dbReference type="InterPro" id="IPR005576">
    <property type="entry name" value="Rpb7-like_N"/>
</dbReference>
<dbReference type="Pfam" id="PF03876">
    <property type="entry name" value="SHS2_Rpb7-N"/>
    <property type="match status" value="1"/>
</dbReference>
<evidence type="ECO:0000256" key="2">
    <source>
        <dbReference type="ARBA" id="ARBA00022478"/>
    </source>
</evidence>
<evidence type="ECO:0000256" key="4">
    <source>
        <dbReference type="HAMAP-Rule" id="MF_00865"/>
    </source>
</evidence>
<dbReference type="NCBIfam" id="NF006333">
    <property type="entry name" value="PRK08563.1"/>
    <property type="match status" value="1"/>
</dbReference>
<dbReference type="SMART" id="SM00316">
    <property type="entry name" value="S1"/>
    <property type="match status" value="1"/>
</dbReference>
<sequence>MEGTEILRGGRVFLYARLKDIIRIPPHRFVEPLEKVSMELLNQKYVGLYDSELGIIVGVYDVKVEPVGRVLPGNGGSYHEAEMSLLSYKPVLHEVVEGPVVDVKDFGIFVRIGPIDGFVHKSQISEEYVEYDPTRPGFLMKQSNKIIEIGDIVRARIIGVSVGTEREGVRVQMTMRQPYLGKVE</sequence>
<comment type="domain">
    <text evidence="4">Forms 2 domains with an elongated structure; Rpo4 packs into the hinge region between the 2 domains.</text>
</comment>